<proteinExistence type="predicted"/>
<dbReference type="Proteomes" id="UP000886339">
    <property type="component" value="Unassembled WGS sequence"/>
</dbReference>
<feature type="signal peptide" evidence="2">
    <location>
        <begin position="1"/>
        <end position="25"/>
    </location>
</feature>
<accession>A0A831WBH2</accession>
<organism evidence="3">
    <name type="scientific">Thiolapillus brandeum</name>
    <dbReference type="NCBI Taxonomy" id="1076588"/>
    <lineage>
        <taxon>Bacteria</taxon>
        <taxon>Pseudomonadati</taxon>
        <taxon>Pseudomonadota</taxon>
        <taxon>Gammaproteobacteria</taxon>
        <taxon>Chromatiales</taxon>
        <taxon>Sedimenticolaceae</taxon>
        <taxon>Thiolapillus</taxon>
    </lineage>
</organism>
<protein>
    <submittedName>
        <fullName evidence="3">Sulfur globule protein CV3</fullName>
    </submittedName>
</protein>
<dbReference type="AlphaFoldDB" id="A0A831WBH2"/>
<comment type="caution">
    <text evidence="3">The sequence shown here is derived from an EMBL/GenBank/DDBJ whole genome shotgun (WGS) entry which is preliminary data.</text>
</comment>
<feature type="chain" id="PRO_5032719122" evidence="2">
    <location>
        <begin position="26"/>
        <end position="114"/>
    </location>
</feature>
<evidence type="ECO:0000313" key="3">
    <source>
        <dbReference type="EMBL" id="HEC06395.1"/>
    </source>
</evidence>
<feature type="compositionally biased region" description="Low complexity" evidence="1">
    <location>
        <begin position="95"/>
        <end position="107"/>
    </location>
</feature>
<reference evidence="3" key="1">
    <citation type="journal article" date="2020" name="mSystems">
        <title>Genome- and Community-Level Interaction Insights into Carbon Utilization and Element Cycling Functions of Hydrothermarchaeota in Hydrothermal Sediment.</title>
        <authorList>
            <person name="Zhou Z."/>
            <person name="Liu Y."/>
            <person name="Xu W."/>
            <person name="Pan J."/>
            <person name="Luo Z.H."/>
            <person name="Li M."/>
        </authorList>
    </citation>
    <scope>NUCLEOTIDE SEQUENCE [LARGE SCALE GENOMIC DNA]</scope>
    <source>
        <strain evidence="3">HyVt-458</strain>
    </source>
</reference>
<sequence>MKSTKNILLAAVLAGGTLMAGSANAWFGGWAPWNWFDDDDWYDYPPPWYYGGYPGYGYPAYGYGVPYGYGAPYGYAPYGYGGGYPYSGGYGYPYGPTQAPQNTQPAPSTNTPSR</sequence>
<gene>
    <name evidence="3" type="ORF">ENJ12_06070</name>
</gene>
<name>A0A831WBH2_9GAMM</name>
<dbReference type="EMBL" id="DRLF01000217">
    <property type="protein sequence ID" value="HEC06395.1"/>
    <property type="molecule type" value="Genomic_DNA"/>
</dbReference>
<evidence type="ECO:0000256" key="2">
    <source>
        <dbReference type="SAM" id="SignalP"/>
    </source>
</evidence>
<evidence type="ECO:0000256" key="1">
    <source>
        <dbReference type="SAM" id="MobiDB-lite"/>
    </source>
</evidence>
<keyword evidence="2" id="KW-0732">Signal</keyword>
<feature type="region of interest" description="Disordered" evidence="1">
    <location>
        <begin position="95"/>
        <end position="114"/>
    </location>
</feature>